<feature type="compositionally biased region" description="Acidic residues" evidence="4">
    <location>
        <begin position="113"/>
        <end position="122"/>
    </location>
</feature>
<dbReference type="SUPFAM" id="SSF48371">
    <property type="entry name" value="ARM repeat"/>
    <property type="match status" value="1"/>
</dbReference>
<dbReference type="Pfam" id="PF03715">
    <property type="entry name" value="Noc2"/>
    <property type="match status" value="1"/>
</dbReference>
<dbReference type="GO" id="GO:0003714">
    <property type="term" value="F:transcription corepressor activity"/>
    <property type="evidence" value="ECO:0007669"/>
    <property type="project" value="TreeGrafter"/>
</dbReference>
<protein>
    <recommendedName>
        <fullName evidence="7">Nucleolar complex protein 2 homolog</fullName>
    </recommendedName>
</protein>
<dbReference type="GO" id="GO:0005730">
    <property type="term" value="C:nucleolus"/>
    <property type="evidence" value="ECO:0007669"/>
    <property type="project" value="TreeGrafter"/>
</dbReference>
<feature type="region of interest" description="Disordered" evidence="4">
    <location>
        <begin position="27"/>
        <end position="46"/>
    </location>
</feature>
<dbReference type="Proteomes" id="UP001153620">
    <property type="component" value="Chromosome 3"/>
</dbReference>
<evidence type="ECO:0000313" key="6">
    <source>
        <dbReference type="Proteomes" id="UP001153620"/>
    </source>
</evidence>
<feature type="region of interest" description="Disordered" evidence="4">
    <location>
        <begin position="665"/>
        <end position="771"/>
    </location>
</feature>
<dbReference type="InterPro" id="IPR016024">
    <property type="entry name" value="ARM-type_fold"/>
</dbReference>
<gene>
    <name evidence="5" type="ORF">CHIRRI_LOCUS10201</name>
</gene>
<dbReference type="InterPro" id="IPR005343">
    <property type="entry name" value="Noc2"/>
</dbReference>
<evidence type="ECO:0000256" key="1">
    <source>
        <dbReference type="ARBA" id="ARBA00004123"/>
    </source>
</evidence>
<feature type="compositionally biased region" description="Acidic residues" evidence="4">
    <location>
        <begin position="742"/>
        <end position="756"/>
    </location>
</feature>
<dbReference type="OrthoDB" id="10266662at2759"/>
<evidence type="ECO:0000313" key="5">
    <source>
        <dbReference type="EMBL" id="CAG9807352.1"/>
    </source>
</evidence>
<keyword evidence="6" id="KW-1185">Reference proteome</keyword>
<sequence length="771" mass="88820">MKTKGKKYEDMSIESFFEEIADKTVVEENEEPQIAKKSKKKDKVKQIEVNGKASKVSLKDKVKKKDLNGKAPKVSLKNLDKTDPELYEFLEKNDKKLLNFTMNLNDDPSDKSDNEEELEESTTDVHVPMELEVASDESDYEAEDDDKVKAKNVITLKMLREWEQNLQSEEVAPEIIRNVTKAFNSALISVSEDSNVKVTQYKVEGAAIFNGIVQLCVLNMEKAIKKCLKLSLKASFKEIQKSKRFSKLKNSLRSYLTDLTKLLETVASNNILLVILKHLHQIASMFTAFKSITKPVLKRLIHLWSTNEESVRIIAFLCILKITRTQPENLNQVLRTMYMEYVKNSKFVSPNTLPSINFMRRSLTELFLLDLNVAYQHAFLFIRQLAIHLRNATILQKKEHYQQVYNWQYINSLKLWADVLSYVPNTSSKSDAKPKMQALIYPLVSIINGVIKLKSSAQYFPLRFHCINILINITKATNIFVPVLPYIIEVLNSTTFNQQHKKLAMKPLSFLCILRIQKGHLDENAFRDETIQQVYGTTLEYLNYQCSSIAFPDLILPFIMSLNQFVKKTKSLKYAKELKVLADKITEHSNYIESERQKITFSLNDDNYIKSWEINHKTGQTPIEVLYSQWQKTNKKKQKVAKVENIEEASDEEIEDYEKVAKVNKKAATKKSKDKDEKVELFPSDDDDSDMDNFDDDDDSQDYSDGEDLGGSSDDEELSDAETNNKKKNGNVKQQKQKQMDSDENDQSSVDDDESIADQQDIVNDMSLDDW</sequence>
<feature type="region of interest" description="Disordered" evidence="4">
    <location>
        <begin position="102"/>
        <end position="127"/>
    </location>
</feature>
<feature type="compositionally biased region" description="Basic and acidic residues" evidence="4">
    <location>
        <begin position="671"/>
        <end position="680"/>
    </location>
</feature>
<feature type="compositionally biased region" description="Acidic residues" evidence="4">
    <location>
        <begin position="683"/>
        <end position="720"/>
    </location>
</feature>
<comment type="similarity">
    <text evidence="2">Belongs to the NOC2 family.</text>
</comment>
<dbReference type="AlphaFoldDB" id="A0A9N9S1W5"/>
<dbReference type="EMBL" id="OU895879">
    <property type="protein sequence ID" value="CAG9807352.1"/>
    <property type="molecule type" value="Genomic_DNA"/>
</dbReference>
<reference evidence="5" key="1">
    <citation type="submission" date="2022-01" db="EMBL/GenBank/DDBJ databases">
        <authorList>
            <person name="King R."/>
        </authorList>
    </citation>
    <scope>NUCLEOTIDE SEQUENCE</scope>
</reference>
<organism evidence="5 6">
    <name type="scientific">Chironomus riparius</name>
    <dbReference type="NCBI Taxonomy" id="315576"/>
    <lineage>
        <taxon>Eukaryota</taxon>
        <taxon>Metazoa</taxon>
        <taxon>Ecdysozoa</taxon>
        <taxon>Arthropoda</taxon>
        <taxon>Hexapoda</taxon>
        <taxon>Insecta</taxon>
        <taxon>Pterygota</taxon>
        <taxon>Neoptera</taxon>
        <taxon>Endopterygota</taxon>
        <taxon>Diptera</taxon>
        <taxon>Nematocera</taxon>
        <taxon>Chironomoidea</taxon>
        <taxon>Chironomidae</taxon>
        <taxon>Chironominae</taxon>
        <taxon>Chironomus</taxon>
    </lineage>
</organism>
<keyword evidence="3" id="KW-0539">Nucleus</keyword>
<accession>A0A9N9S1W5</accession>
<dbReference type="GO" id="GO:0042393">
    <property type="term" value="F:histone binding"/>
    <property type="evidence" value="ECO:0007669"/>
    <property type="project" value="TreeGrafter"/>
</dbReference>
<evidence type="ECO:0000256" key="2">
    <source>
        <dbReference type="ARBA" id="ARBA00005907"/>
    </source>
</evidence>
<name>A0A9N9S1W5_9DIPT</name>
<evidence type="ECO:0008006" key="7">
    <source>
        <dbReference type="Google" id="ProtNLM"/>
    </source>
</evidence>
<evidence type="ECO:0000256" key="3">
    <source>
        <dbReference type="ARBA" id="ARBA00023242"/>
    </source>
</evidence>
<dbReference type="GO" id="GO:0005654">
    <property type="term" value="C:nucleoplasm"/>
    <property type="evidence" value="ECO:0007669"/>
    <property type="project" value="TreeGrafter"/>
</dbReference>
<evidence type="ECO:0000256" key="4">
    <source>
        <dbReference type="SAM" id="MobiDB-lite"/>
    </source>
</evidence>
<dbReference type="PANTHER" id="PTHR12687:SF4">
    <property type="entry name" value="NUCLEOLAR COMPLEX PROTEIN 2 HOMOLOG"/>
    <property type="match status" value="1"/>
</dbReference>
<proteinExistence type="inferred from homology"/>
<dbReference type="GO" id="GO:0042273">
    <property type="term" value="P:ribosomal large subunit biogenesis"/>
    <property type="evidence" value="ECO:0007669"/>
    <property type="project" value="TreeGrafter"/>
</dbReference>
<dbReference type="GO" id="GO:0030691">
    <property type="term" value="C:Noc2p-Noc3p complex"/>
    <property type="evidence" value="ECO:0007669"/>
    <property type="project" value="TreeGrafter"/>
</dbReference>
<dbReference type="PANTHER" id="PTHR12687">
    <property type="entry name" value="NUCLEOLAR COMPLEX 2 AND RAD4-RELATED"/>
    <property type="match status" value="1"/>
</dbReference>
<reference evidence="5" key="2">
    <citation type="submission" date="2022-10" db="EMBL/GenBank/DDBJ databases">
        <authorList>
            <consortium name="ENA_rothamsted_submissions"/>
            <consortium name="culmorum"/>
            <person name="King R."/>
        </authorList>
    </citation>
    <scope>NUCLEOTIDE SEQUENCE</scope>
</reference>
<dbReference type="GO" id="GO:0030690">
    <property type="term" value="C:Noc1p-Noc2p complex"/>
    <property type="evidence" value="ECO:0007669"/>
    <property type="project" value="TreeGrafter"/>
</dbReference>
<dbReference type="GO" id="GO:0000122">
    <property type="term" value="P:negative regulation of transcription by RNA polymerase II"/>
    <property type="evidence" value="ECO:0007669"/>
    <property type="project" value="TreeGrafter"/>
</dbReference>
<comment type="subcellular location">
    <subcellularLocation>
        <location evidence="1">Nucleus</location>
    </subcellularLocation>
</comment>